<dbReference type="AlphaFoldDB" id="A0A3D8K5D6"/>
<protein>
    <recommendedName>
        <fullName evidence="3">HutD family protein</fullName>
    </recommendedName>
</protein>
<dbReference type="PANTHER" id="PTHR37943">
    <property type="entry name" value="PROTEIN VES"/>
    <property type="match status" value="1"/>
</dbReference>
<dbReference type="PANTHER" id="PTHR37943:SF1">
    <property type="entry name" value="PROTEIN VES"/>
    <property type="match status" value="1"/>
</dbReference>
<evidence type="ECO:0008006" key="3">
    <source>
        <dbReference type="Google" id="ProtNLM"/>
    </source>
</evidence>
<dbReference type="InterPro" id="IPR014710">
    <property type="entry name" value="RmlC-like_jellyroll"/>
</dbReference>
<evidence type="ECO:0000313" key="1">
    <source>
        <dbReference type="EMBL" id="RDV00243.1"/>
    </source>
</evidence>
<gene>
    <name evidence="1" type="ORF">DWV00_00020</name>
</gene>
<dbReference type="Proteomes" id="UP000256838">
    <property type="component" value="Unassembled WGS sequence"/>
</dbReference>
<dbReference type="SUPFAM" id="SSF51182">
    <property type="entry name" value="RmlC-like cupins"/>
    <property type="match status" value="1"/>
</dbReference>
<dbReference type="InterPro" id="IPR011051">
    <property type="entry name" value="RmlC_Cupin_sf"/>
</dbReference>
<reference evidence="1 2" key="1">
    <citation type="submission" date="2018-08" db="EMBL/GenBank/DDBJ databases">
        <title>Paraburkholderia sp. DHOM06 isolated from forest soil.</title>
        <authorList>
            <person name="Gao Z.-H."/>
            <person name="Qiu L.-H."/>
        </authorList>
    </citation>
    <scope>NUCLEOTIDE SEQUENCE [LARGE SCALE GENOMIC DNA]</scope>
    <source>
        <strain evidence="1 2">DHOM06</strain>
    </source>
</reference>
<keyword evidence="2" id="KW-1185">Reference proteome</keyword>
<dbReference type="Pfam" id="PF05962">
    <property type="entry name" value="HutD"/>
    <property type="match status" value="1"/>
</dbReference>
<dbReference type="Gene3D" id="2.60.120.10">
    <property type="entry name" value="Jelly Rolls"/>
    <property type="match status" value="1"/>
</dbReference>
<dbReference type="EMBL" id="QRGA01000001">
    <property type="protein sequence ID" value="RDV00243.1"/>
    <property type="molecule type" value="Genomic_DNA"/>
</dbReference>
<dbReference type="OrthoDB" id="9800082at2"/>
<organism evidence="1 2">
    <name type="scientific">Trinickia dinghuensis</name>
    <dbReference type="NCBI Taxonomy" id="2291023"/>
    <lineage>
        <taxon>Bacteria</taxon>
        <taxon>Pseudomonadati</taxon>
        <taxon>Pseudomonadota</taxon>
        <taxon>Betaproteobacteria</taxon>
        <taxon>Burkholderiales</taxon>
        <taxon>Burkholderiaceae</taxon>
        <taxon>Trinickia</taxon>
    </lineage>
</organism>
<accession>A0A3D8K5D6</accession>
<dbReference type="RefSeq" id="WP_115531508.1">
    <property type="nucleotide sequence ID" value="NZ_QRGA01000001.1"/>
</dbReference>
<sequence length="201" mass="21004">MSAIDIRPLSSVPAEPWRNGGGITRTLATNGKAWRVSVAQVERDGPYSRFEGITRVSFVLRGRGVTLRAAEPRSSAVVALEPFEAVEYDGGIEWDASLVDGPVTALNVMSAAGRYRVTVDAIVVATIVPPGCAAIVVALDSELRYSYGEPGASGAGAGTVEAGQFMVVHSVDRPLRLEPNSRGAKPPIIVTIQSAAAGTTD</sequence>
<proteinExistence type="predicted"/>
<dbReference type="InterPro" id="IPR010282">
    <property type="entry name" value="Uncharacterised_HutD/Ves"/>
</dbReference>
<comment type="caution">
    <text evidence="1">The sequence shown here is derived from an EMBL/GenBank/DDBJ whole genome shotgun (WGS) entry which is preliminary data.</text>
</comment>
<name>A0A3D8K5D6_9BURK</name>
<evidence type="ECO:0000313" key="2">
    <source>
        <dbReference type="Proteomes" id="UP000256838"/>
    </source>
</evidence>